<keyword evidence="3" id="KW-1185">Reference proteome</keyword>
<dbReference type="RefSeq" id="WP_145380425.1">
    <property type="nucleotide sequence ID" value="NZ_CP036276.1"/>
</dbReference>
<evidence type="ECO:0000256" key="1">
    <source>
        <dbReference type="SAM" id="Phobius"/>
    </source>
</evidence>
<gene>
    <name evidence="2" type="ORF">Mal52_61670</name>
</gene>
<organism evidence="2 3">
    <name type="scientific">Symmachiella dynata</name>
    <dbReference type="NCBI Taxonomy" id="2527995"/>
    <lineage>
        <taxon>Bacteria</taxon>
        <taxon>Pseudomonadati</taxon>
        <taxon>Planctomycetota</taxon>
        <taxon>Planctomycetia</taxon>
        <taxon>Planctomycetales</taxon>
        <taxon>Planctomycetaceae</taxon>
        <taxon>Symmachiella</taxon>
    </lineage>
</organism>
<name>A0A517ZYR5_9PLAN</name>
<proteinExistence type="predicted"/>
<protein>
    <recommendedName>
        <fullName evidence="4">Primosomal protein N' (Replication factor Y)-superfamily II helicase</fullName>
    </recommendedName>
</protein>
<keyword evidence="1" id="KW-0812">Transmembrane</keyword>
<evidence type="ECO:0000313" key="3">
    <source>
        <dbReference type="Proteomes" id="UP000319383"/>
    </source>
</evidence>
<dbReference type="EMBL" id="CP036276">
    <property type="protein sequence ID" value="QDU47632.1"/>
    <property type="molecule type" value="Genomic_DNA"/>
</dbReference>
<accession>A0A517ZYR5</accession>
<dbReference type="AlphaFoldDB" id="A0A517ZYR5"/>
<dbReference type="KEGG" id="sdyn:Mal52_61670"/>
<dbReference type="Proteomes" id="UP000319383">
    <property type="component" value="Chromosome"/>
</dbReference>
<dbReference type="PANTHER" id="PTHR37826">
    <property type="entry name" value="FLOTILLIN BAND_7_5 DOMAIN PROTEIN"/>
    <property type="match status" value="1"/>
</dbReference>
<keyword evidence="1" id="KW-0472">Membrane</keyword>
<evidence type="ECO:0008006" key="4">
    <source>
        <dbReference type="Google" id="ProtNLM"/>
    </source>
</evidence>
<feature type="transmembrane region" description="Helical" evidence="1">
    <location>
        <begin position="291"/>
        <end position="312"/>
    </location>
</feature>
<dbReference type="Gene3D" id="2.20.28.30">
    <property type="entry name" value="RNA polymerase ii, chain L"/>
    <property type="match status" value="1"/>
</dbReference>
<dbReference type="PANTHER" id="PTHR37826:SF3">
    <property type="entry name" value="J DOMAIN-CONTAINING PROTEIN"/>
    <property type="match status" value="1"/>
</dbReference>
<keyword evidence="1" id="KW-1133">Transmembrane helix</keyword>
<sequence length="313" mass="34721">MLADAPQSADEQLEISCQSCGATVLVAANMRTVQCPYCASTSIVERPPTADRPDPTFVLGFVIDRDRAKKSVRRWLRNSGVFARSDFKEAAPEVLQGVYVPAYLYGAVAHTNYTADIGENYTETETYTTTDAKGNTVVRTRTVTRTEWRPLRGNHACYVLDVIVTASHGVSNNKLEAIEPYDLRALNRYSHAAIAGWMAEDPSRTQEECFQLAHRESVQKVGRMLDEFMPGDSHRDLRYHTNLSNEVIDLVLLPLWTFAVKYNETKPPVRILLNGQTGKITGDVPISAKKVTTAIIVGLGIILAIILFVAAFQ</sequence>
<evidence type="ECO:0000313" key="2">
    <source>
        <dbReference type="EMBL" id="QDU47632.1"/>
    </source>
</evidence>
<reference evidence="2 3" key="1">
    <citation type="submission" date="2019-02" db="EMBL/GenBank/DDBJ databases">
        <title>Deep-cultivation of Planctomycetes and their phenomic and genomic characterization uncovers novel biology.</title>
        <authorList>
            <person name="Wiegand S."/>
            <person name="Jogler M."/>
            <person name="Boedeker C."/>
            <person name="Pinto D."/>
            <person name="Vollmers J."/>
            <person name="Rivas-Marin E."/>
            <person name="Kohn T."/>
            <person name="Peeters S.H."/>
            <person name="Heuer A."/>
            <person name="Rast P."/>
            <person name="Oberbeckmann S."/>
            <person name="Bunk B."/>
            <person name="Jeske O."/>
            <person name="Meyerdierks A."/>
            <person name="Storesund J.E."/>
            <person name="Kallscheuer N."/>
            <person name="Luecker S."/>
            <person name="Lage O.M."/>
            <person name="Pohl T."/>
            <person name="Merkel B.J."/>
            <person name="Hornburger P."/>
            <person name="Mueller R.-W."/>
            <person name="Bruemmer F."/>
            <person name="Labrenz M."/>
            <person name="Spormann A.M."/>
            <person name="Op den Camp H."/>
            <person name="Overmann J."/>
            <person name="Amann R."/>
            <person name="Jetten M.S.M."/>
            <person name="Mascher T."/>
            <person name="Medema M.H."/>
            <person name="Devos D.P."/>
            <person name="Kaster A.-K."/>
            <person name="Ovreas L."/>
            <person name="Rohde M."/>
            <person name="Galperin M.Y."/>
            <person name="Jogler C."/>
        </authorList>
    </citation>
    <scope>NUCLEOTIDE SEQUENCE [LARGE SCALE GENOMIC DNA]</scope>
    <source>
        <strain evidence="2 3">Mal52</strain>
    </source>
</reference>